<evidence type="ECO:0000313" key="4">
    <source>
        <dbReference type="Proteomes" id="UP000198521"/>
    </source>
</evidence>
<dbReference type="Gene3D" id="3.30.565.10">
    <property type="entry name" value="Histidine kinase-like ATPase, C-terminal domain"/>
    <property type="match status" value="1"/>
</dbReference>
<dbReference type="PANTHER" id="PTHR34220:SF7">
    <property type="entry name" value="SENSOR HISTIDINE KINASE YPDA"/>
    <property type="match status" value="1"/>
</dbReference>
<feature type="transmembrane region" description="Helical" evidence="1">
    <location>
        <begin position="34"/>
        <end position="56"/>
    </location>
</feature>
<feature type="transmembrane region" description="Helical" evidence="1">
    <location>
        <begin position="120"/>
        <end position="136"/>
    </location>
</feature>
<keyword evidence="1" id="KW-1133">Transmembrane helix</keyword>
<accession>A0A1H7GZ18</accession>
<organism evidence="3 4">
    <name type="scientific">Aquimarina amphilecti</name>
    <dbReference type="NCBI Taxonomy" id="1038014"/>
    <lineage>
        <taxon>Bacteria</taxon>
        <taxon>Pseudomonadati</taxon>
        <taxon>Bacteroidota</taxon>
        <taxon>Flavobacteriia</taxon>
        <taxon>Flavobacteriales</taxon>
        <taxon>Flavobacteriaceae</taxon>
        <taxon>Aquimarina</taxon>
    </lineage>
</organism>
<dbReference type="InterPro" id="IPR050640">
    <property type="entry name" value="Bact_2-comp_sensor_kinase"/>
</dbReference>
<evidence type="ECO:0000256" key="1">
    <source>
        <dbReference type="SAM" id="Phobius"/>
    </source>
</evidence>
<dbReference type="EMBL" id="FOAB01000001">
    <property type="protein sequence ID" value="SEK41145.1"/>
    <property type="molecule type" value="Genomic_DNA"/>
</dbReference>
<dbReference type="InterPro" id="IPR010559">
    <property type="entry name" value="Sig_transdc_His_kin_internal"/>
</dbReference>
<evidence type="ECO:0000259" key="2">
    <source>
        <dbReference type="Pfam" id="PF06580"/>
    </source>
</evidence>
<dbReference type="GO" id="GO:0016020">
    <property type="term" value="C:membrane"/>
    <property type="evidence" value="ECO:0007669"/>
    <property type="project" value="InterPro"/>
</dbReference>
<dbReference type="AlphaFoldDB" id="A0A1H7GZ18"/>
<name>A0A1H7GZ18_AQUAM</name>
<dbReference type="SUPFAM" id="SSF55874">
    <property type="entry name" value="ATPase domain of HSP90 chaperone/DNA topoisomerase II/histidine kinase"/>
    <property type="match status" value="1"/>
</dbReference>
<dbReference type="InterPro" id="IPR036890">
    <property type="entry name" value="HATPase_C_sf"/>
</dbReference>
<dbReference type="GO" id="GO:0000155">
    <property type="term" value="F:phosphorelay sensor kinase activity"/>
    <property type="evidence" value="ECO:0007669"/>
    <property type="project" value="InterPro"/>
</dbReference>
<proteinExistence type="predicted"/>
<dbReference type="STRING" id="1038014.SAMN04487910_0463"/>
<keyword evidence="1" id="KW-0812">Transmembrane</keyword>
<feature type="transmembrane region" description="Helical" evidence="1">
    <location>
        <begin position="68"/>
        <end position="95"/>
    </location>
</feature>
<evidence type="ECO:0000313" key="3">
    <source>
        <dbReference type="EMBL" id="SEK41145.1"/>
    </source>
</evidence>
<feature type="domain" description="Signal transduction histidine kinase internal region" evidence="2">
    <location>
        <begin position="157"/>
        <end position="235"/>
    </location>
</feature>
<dbReference type="Pfam" id="PF06580">
    <property type="entry name" value="His_kinase"/>
    <property type="match status" value="1"/>
</dbReference>
<keyword evidence="1" id="KW-0472">Membrane</keyword>
<dbReference type="Proteomes" id="UP000198521">
    <property type="component" value="Unassembled WGS sequence"/>
</dbReference>
<gene>
    <name evidence="3" type="ORF">SAMN04487910_0463</name>
</gene>
<sequence>MGYVSGYKTVTILQEFFLNYLEDRAIENTEWFRIIIQQIIPTTIIITPIVFIILIVTKIMINRNYKWVYIIPIHFVLSWIYGLLVTLSGVIYLIITEDSSISLSKSEIISELVYSSGRDFLGYVGFVSIIYSYYYINRTSKMEVQKAQLSEQLINVKMEALKSQLNPHFLFNTLNSISALIIEDQKKAQDMIVFLGDLLREVLIIKNENLIPLHQEISLLNKYIDIMRIRFSDHLTMDIKIEENIEDVLIPSMIIQPIIENSFKHGYSYTVENLKVKLSISKKNDELLINITNNGEIIKDIESSGMGIKNIKDRLFTLYNKNFDFTFRNLKNNNGVETIMRIPIEY</sequence>
<protein>
    <recommendedName>
        <fullName evidence="2">Signal transduction histidine kinase internal region domain-containing protein</fullName>
    </recommendedName>
</protein>
<keyword evidence="4" id="KW-1185">Reference proteome</keyword>
<reference evidence="4" key="1">
    <citation type="submission" date="2016-10" db="EMBL/GenBank/DDBJ databases">
        <authorList>
            <person name="Varghese N."/>
            <person name="Submissions S."/>
        </authorList>
    </citation>
    <scope>NUCLEOTIDE SEQUENCE [LARGE SCALE GENOMIC DNA]</scope>
    <source>
        <strain evidence="4">DSM 25232 / NCIMB 14723 / 92V</strain>
    </source>
</reference>
<dbReference type="PANTHER" id="PTHR34220">
    <property type="entry name" value="SENSOR HISTIDINE KINASE YPDA"/>
    <property type="match status" value="1"/>
</dbReference>